<comment type="caution">
    <text evidence="4">The sequence shown here is derived from an EMBL/GenBank/DDBJ whole genome shotgun (WGS) entry which is preliminary data.</text>
</comment>
<gene>
    <name evidence="4" type="ORF">MNKW57_22950</name>
</gene>
<evidence type="ECO:0000256" key="2">
    <source>
        <dbReference type="ARBA" id="ARBA00022801"/>
    </source>
</evidence>
<dbReference type="SUPFAM" id="SSF54637">
    <property type="entry name" value="Thioesterase/thiol ester dehydrase-isomerase"/>
    <property type="match status" value="1"/>
</dbReference>
<dbReference type="CDD" id="cd03443">
    <property type="entry name" value="PaaI_thioesterase"/>
    <property type="match status" value="1"/>
</dbReference>
<dbReference type="InterPro" id="IPR003736">
    <property type="entry name" value="PAAI_dom"/>
</dbReference>
<dbReference type="Gene3D" id="3.10.129.10">
    <property type="entry name" value="Hotdog Thioesterase"/>
    <property type="match status" value="1"/>
</dbReference>
<protein>
    <submittedName>
        <fullName evidence="4">Hotdog fold thioesterase</fullName>
    </submittedName>
</protein>
<dbReference type="PANTHER" id="PTHR43240:SF5">
    <property type="entry name" value="1,4-DIHYDROXY-2-NAPHTHOYL-COA THIOESTERASE 1"/>
    <property type="match status" value="1"/>
</dbReference>
<dbReference type="PANTHER" id="PTHR43240">
    <property type="entry name" value="1,4-DIHYDROXY-2-NAPHTHOYL-COA THIOESTERASE 1"/>
    <property type="match status" value="1"/>
</dbReference>
<evidence type="ECO:0000313" key="5">
    <source>
        <dbReference type="Proteomes" id="UP001224392"/>
    </source>
</evidence>
<dbReference type="InterPro" id="IPR006683">
    <property type="entry name" value="Thioestr_dom"/>
</dbReference>
<dbReference type="Pfam" id="PF03061">
    <property type="entry name" value="4HBT"/>
    <property type="match status" value="1"/>
</dbReference>
<dbReference type="NCBIfam" id="TIGR00369">
    <property type="entry name" value="unchar_dom_1"/>
    <property type="match status" value="1"/>
</dbReference>
<name>A0ABQ6M0U9_9GAMM</name>
<sequence length="145" mass="15654">MNDWKHRPGLEVLQASCDTCMPGHLGIRITEQGDDSLAGSMPVDQRTHQPMGILHGGASVVLAETLGSIAANLMVDTERFYCVGQEINANHLRPVMSGEVTGVARAVHVGRRSQVWEIRISDAAGKLVCISRLTMAVVEIPQANQ</sequence>
<feature type="domain" description="Thioesterase" evidence="3">
    <location>
        <begin position="51"/>
        <end position="129"/>
    </location>
</feature>
<evidence type="ECO:0000256" key="1">
    <source>
        <dbReference type="ARBA" id="ARBA00008324"/>
    </source>
</evidence>
<organism evidence="4 5">
    <name type="scientific">Biformimicrobium ophioploci</name>
    <dbReference type="NCBI Taxonomy" id="3036711"/>
    <lineage>
        <taxon>Bacteria</taxon>
        <taxon>Pseudomonadati</taxon>
        <taxon>Pseudomonadota</taxon>
        <taxon>Gammaproteobacteria</taxon>
        <taxon>Cellvibrionales</taxon>
        <taxon>Microbulbiferaceae</taxon>
        <taxon>Biformimicrobium</taxon>
    </lineage>
</organism>
<reference evidence="4 5" key="1">
    <citation type="submission" date="2023-04" db="EMBL/GenBank/DDBJ databases">
        <title>Marinobulbifer ophiurae gen. nov., sp. Nov., isolate from tissue of brittle star Ophioplocus japonicus.</title>
        <authorList>
            <person name="Kawano K."/>
            <person name="Sawayama S."/>
            <person name="Nakagawa S."/>
        </authorList>
    </citation>
    <scope>NUCLEOTIDE SEQUENCE [LARGE SCALE GENOMIC DNA]</scope>
    <source>
        <strain evidence="4 5">NKW57</strain>
    </source>
</reference>
<evidence type="ECO:0000259" key="3">
    <source>
        <dbReference type="Pfam" id="PF03061"/>
    </source>
</evidence>
<dbReference type="RefSeq" id="WP_285764584.1">
    <property type="nucleotide sequence ID" value="NZ_BSYJ01000004.1"/>
</dbReference>
<evidence type="ECO:0000313" key="4">
    <source>
        <dbReference type="EMBL" id="GMG87974.1"/>
    </source>
</evidence>
<comment type="similarity">
    <text evidence="1">Belongs to the thioesterase PaaI family.</text>
</comment>
<keyword evidence="5" id="KW-1185">Reference proteome</keyword>
<dbReference type="EMBL" id="BSYJ01000004">
    <property type="protein sequence ID" value="GMG87974.1"/>
    <property type="molecule type" value="Genomic_DNA"/>
</dbReference>
<accession>A0ABQ6M0U9</accession>
<dbReference type="Proteomes" id="UP001224392">
    <property type="component" value="Unassembled WGS sequence"/>
</dbReference>
<proteinExistence type="inferred from homology"/>
<dbReference type="InterPro" id="IPR029069">
    <property type="entry name" value="HotDog_dom_sf"/>
</dbReference>
<keyword evidence="2" id="KW-0378">Hydrolase</keyword>